<evidence type="ECO:0000256" key="1">
    <source>
        <dbReference type="SAM" id="MobiDB-lite"/>
    </source>
</evidence>
<accession>A0A167NQQ8</accession>
<reference evidence="2 3" key="1">
    <citation type="journal article" date="2016" name="Mol. Biol. Evol.">
        <title>Comparative Genomics of Early-Diverging Mushroom-Forming Fungi Provides Insights into the Origins of Lignocellulose Decay Capabilities.</title>
        <authorList>
            <person name="Nagy L.G."/>
            <person name="Riley R."/>
            <person name="Tritt A."/>
            <person name="Adam C."/>
            <person name="Daum C."/>
            <person name="Floudas D."/>
            <person name="Sun H."/>
            <person name="Yadav J.S."/>
            <person name="Pangilinan J."/>
            <person name="Larsson K.H."/>
            <person name="Matsuura K."/>
            <person name="Barry K."/>
            <person name="Labutti K."/>
            <person name="Kuo R."/>
            <person name="Ohm R.A."/>
            <person name="Bhattacharya S.S."/>
            <person name="Shirouzu T."/>
            <person name="Yoshinaga Y."/>
            <person name="Martin F.M."/>
            <person name="Grigoriev I.V."/>
            <person name="Hibbett D.S."/>
        </authorList>
    </citation>
    <scope>NUCLEOTIDE SEQUENCE [LARGE SCALE GENOMIC DNA]</scope>
    <source>
        <strain evidence="2 3">TUFC12733</strain>
    </source>
</reference>
<sequence length="151" mass="16639">MQRDWTLDSHTHNGYFRKGNAVFQRDWCLPCANRLPPTCGLPRFRLVTALYAEQLVCCERIMLQLSTWSADQADFKKLPRLWHTISSTADHASKYLSGGSRSHASKSLCKQRPRSTACAVNPTMPILAMGPGSSGGVSQNSSSSGKQEASH</sequence>
<feature type="region of interest" description="Disordered" evidence="1">
    <location>
        <begin position="129"/>
        <end position="151"/>
    </location>
</feature>
<name>A0A167NQQ8_CALVF</name>
<dbReference type="EMBL" id="KV417277">
    <property type="protein sequence ID" value="KZO97961.1"/>
    <property type="molecule type" value="Genomic_DNA"/>
</dbReference>
<proteinExistence type="predicted"/>
<gene>
    <name evidence="2" type="ORF">CALVIDRAFT_49021</name>
</gene>
<dbReference type="AlphaFoldDB" id="A0A167NQQ8"/>
<dbReference type="Proteomes" id="UP000076738">
    <property type="component" value="Unassembled WGS sequence"/>
</dbReference>
<keyword evidence="3" id="KW-1185">Reference proteome</keyword>
<organism evidence="2 3">
    <name type="scientific">Calocera viscosa (strain TUFC12733)</name>
    <dbReference type="NCBI Taxonomy" id="1330018"/>
    <lineage>
        <taxon>Eukaryota</taxon>
        <taxon>Fungi</taxon>
        <taxon>Dikarya</taxon>
        <taxon>Basidiomycota</taxon>
        <taxon>Agaricomycotina</taxon>
        <taxon>Dacrymycetes</taxon>
        <taxon>Dacrymycetales</taxon>
        <taxon>Dacrymycetaceae</taxon>
        <taxon>Calocera</taxon>
    </lineage>
</organism>
<feature type="compositionally biased region" description="Low complexity" evidence="1">
    <location>
        <begin position="136"/>
        <end position="145"/>
    </location>
</feature>
<evidence type="ECO:0000313" key="2">
    <source>
        <dbReference type="EMBL" id="KZO97961.1"/>
    </source>
</evidence>
<protein>
    <submittedName>
        <fullName evidence="2">Uncharacterized protein</fullName>
    </submittedName>
</protein>
<evidence type="ECO:0000313" key="3">
    <source>
        <dbReference type="Proteomes" id="UP000076738"/>
    </source>
</evidence>